<dbReference type="RefSeq" id="WP_252817556.1">
    <property type="nucleotide sequence ID" value="NZ_JAMXQS010000003.1"/>
</dbReference>
<accession>A0ABT1C482</accession>
<dbReference type="Pfam" id="PF00248">
    <property type="entry name" value="Aldo_ket_red"/>
    <property type="match status" value="1"/>
</dbReference>
<dbReference type="InterPro" id="IPR023210">
    <property type="entry name" value="NADP_OxRdtase_dom"/>
</dbReference>
<dbReference type="Gene3D" id="3.20.20.100">
    <property type="entry name" value="NADP-dependent oxidoreductase domain"/>
    <property type="match status" value="1"/>
</dbReference>
<dbReference type="InterPro" id="IPR036812">
    <property type="entry name" value="NAD(P)_OxRdtase_dom_sf"/>
</dbReference>
<reference evidence="2 3" key="1">
    <citation type="submission" date="2022-06" db="EMBL/GenBank/DDBJ databases">
        <title>Mesorhizobium sp. strain RP14 Genome sequencing and assembly.</title>
        <authorList>
            <person name="Kim I."/>
        </authorList>
    </citation>
    <scope>NUCLEOTIDE SEQUENCE [LARGE SCALE GENOMIC DNA]</scope>
    <source>
        <strain evidence="3">RP14(2022)</strain>
    </source>
</reference>
<dbReference type="PANTHER" id="PTHR43147:SF2">
    <property type="entry name" value="NADP-DEPENDENT OXIDOREDUCTASE DOMAIN-CONTAINING PROTEIN"/>
    <property type="match status" value="1"/>
</dbReference>
<dbReference type="InterPro" id="IPR020471">
    <property type="entry name" value="AKR"/>
</dbReference>
<comment type="caution">
    <text evidence="2">The sequence shown here is derived from an EMBL/GenBank/DDBJ whole genome shotgun (WGS) entry which is preliminary data.</text>
</comment>
<evidence type="ECO:0000259" key="1">
    <source>
        <dbReference type="Pfam" id="PF00248"/>
    </source>
</evidence>
<sequence>MPDFPERAQLGDMEISRLLCGLWQVADLEKNGTTLDPERAADALQAYAKAGFDTFDMADHYGSAELITGRLLARYSTGDRPRAFTKWCPEPGPMTPAIVRAGVTERLQRLGVERIDLLQFHWWSFEHPAWLDALHEINRLREEGLISHLGVTNFDAAHLALALADGVPLASNQVSFSLVDRRAAGLLSELCARTGVKLLAYGTLCGGFLSEKWLNQPEPGAITDWSRSKYKRFIDAASGWEAFQGILRAAKAIADKHNVSLSNVASRWVLEHEAVAGTIIGARLTESEHRDDNLHVFRFKLDAGDHALLDEAFAATTPIPGDCGDEYRRPPFLTASGDLSHHLEAIPSAYEVIREPNGRMRVSSGSLWEPIAGYSRAVRINNRIRVSGTTATHGADRAVAPGDAGAQTTYILDKVLAAITALGGKAEDVIHTSVFLADADDWEAVSRAHGRVFADIRPANTLLQVGRLVGDYKVEIEAEAELPLK</sequence>
<dbReference type="Proteomes" id="UP001205906">
    <property type="component" value="Unassembled WGS sequence"/>
</dbReference>
<dbReference type="CDD" id="cd06154">
    <property type="entry name" value="YjgF_YER057c_UK114_like_6"/>
    <property type="match status" value="1"/>
</dbReference>
<feature type="domain" description="NADP-dependent oxidoreductase" evidence="1">
    <location>
        <begin position="18"/>
        <end position="312"/>
    </location>
</feature>
<dbReference type="InterPro" id="IPR006175">
    <property type="entry name" value="YjgF/YER057c/UK114"/>
</dbReference>
<organism evidence="2 3">
    <name type="scientific">Mesorhizobium liriopis</name>
    <dbReference type="NCBI Taxonomy" id="2953882"/>
    <lineage>
        <taxon>Bacteria</taxon>
        <taxon>Pseudomonadati</taxon>
        <taxon>Pseudomonadota</taxon>
        <taxon>Alphaproteobacteria</taxon>
        <taxon>Hyphomicrobiales</taxon>
        <taxon>Phyllobacteriaceae</taxon>
        <taxon>Mesorhizobium</taxon>
    </lineage>
</organism>
<dbReference type="CDD" id="cd19101">
    <property type="entry name" value="AKR_unchar"/>
    <property type="match status" value="1"/>
</dbReference>
<gene>
    <name evidence="2" type="ORF">NGM99_07305</name>
</gene>
<dbReference type="PRINTS" id="PR00069">
    <property type="entry name" value="ALDKETRDTASE"/>
</dbReference>
<dbReference type="PANTHER" id="PTHR43147">
    <property type="entry name" value="PROTEIN TAS"/>
    <property type="match status" value="1"/>
</dbReference>
<dbReference type="EMBL" id="JAMXQS010000003">
    <property type="protein sequence ID" value="MCO6049597.1"/>
    <property type="molecule type" value="Genomic_DNA"/>
</dbReference>
<evidence type="ECO:0000313" key="3">
    <source>
        <dbReference type="Proteomes" id="UP001205906"/>
    </source>
</evidence>
<keyword evidence="3" id="KW-1185">Reference proteome</keyword>
<dbReference type="SUPFAM" id="SSF55298">
    <property type="entry name" value="YjgF-like"/>
    <property type="match status" value="1"/>
</dbReference>
<dbReference type="SUPFAM" id="SSF51430">
    <property type="entry name" value="NAD(P)-linked oxidoreductase"/>
    <property type="match status" value="1"/>
</dbReference>
<proteinExistence type="predicted"/>
<dbReference type="InterPro" id="IPR035959">
    <property type="entry name" value="RutC-like_sf"/>
</dbReference>
<evidence type="ECO:0000313" key="2">
    <source>
        <dbReference type="EMBL" id="MCO6049597.1"/>
    </source>
</evidence>
<name>A0ABT1C482_9HYPH</name>
<dbReference type="Pfam" id="PF01042">
    <property type="entry name" value="Ribonuc_L-PSP"/>
    <property type="match status" value="1"/>
</dbReference>
<dbReference type="Gene3D" id="3.30.1330.40">
    <property type="entry name" value="RutC-like"/>
    <property type="match status" value="1"/>
</dbReference>
<protein>
    <submittedName>
        <fullName evidence="2">Aldo/keto reductase</fullName>
    </submittedName>
</protein>